<protein>
    <submittedName>
        <fullName evidence="1">Uncharacterized protein</fullName>
    </submittedName>
</protein>
<gene>
    <name evidence="1" type="ORF">CSC3H3_15185</name>
</gene>
<sequence length="98" mass="10408">MLSQKLANVTAALRKMAHQTGGKLSLDAATTDILLTNLQELADRFETYEKTNGPLIVGEASLLAIERGVARGQVVNLADRRTSRALRHDLTPGPGGAA</sequence>
<keyword evidence="2" id="KW-1185">Reference proteome</keyword>
<dbReference type="EMBL" id="CP024199">
    <property type="protein sequence ID" value="AUG53908.1"/>
    <property type="molecule type" value="Genomic_DNA"/>
</dbReference>
<evidence type="ECO:0000313" key="2">
    <source>
        <dbReference type="Proteomes" id="UP000233458"/>
    </source>
</evidence>
<accession>A0ABM6QCN3</accession>
<reference evidence="1 2" key="1">
    <citation type="submission" date="2017-10" db="EMBL/GenBank/DDBJ databases">
        <title>Biodiversity and function of Thalassospira species in the particle-attached aromatic-hydrocarbon-degrading consortia from the surface seawater of the China South Sea.</title>
        <authorList>
            <person name="Dong C."/>
            <person name="Liu R."/>
            <person name="Shao Z."/>
        </authorList>
    </citation>
    <scope>NUCLEOTIDE SEQUENCE [LARGE SCALE GENOMIC DNA]</scope>
    <source>
        <strain evidence="1 2">CSC3H3</strain>
    </source>
</reference>
<proteinExistence type="predicted"/>
<dbReference type="RefSeq" id="WP_101285374.1">
    <property type="nucleotide sequence ID" value="NZ_CP024199.1"/>
</dbReference>
<dbReference type="Proteomes" id="UP000233458">
    <property type="component" value="Chromosome"/>
</dbReference>
<evidence type="ECO:0000313" key="1">
    <source>
        <dbReference type="EMBL" id="AUG53908.1"/>
    </source>
</evidence>
<name>A0ABM6QCN3_9PROT</name>
<organism evidence="1 2">
    <name type="scientific">Thalassospira marina</name>
    <dbReference type="NCBI Taxonomy" id="2048283"/>
    <lineage>
        <taxon>Bacteria</taxon>
        <taxon>Pseudomonadati</taxon>
        <taxon>Pseudomonadota</taxon>
        <taxon>Alphaproteobacteria</taxon>
        <taxon>Rhodospirillales</taxon>
        <taxon>Thalassospiraceae</taxon>
        <taxon>Thalassospira</taxon>
    </lineage>
</organism>